<accession>A0A523RSQ8</accession>
<dbReference type="GO" id="GO:0042910">
    <property type="term" value="F:xenobiotic transmembrane transporter activity"/>
    <property type="evidence" value="ECO:0007669"/>
    <property type="project" value="TreeGrafter"/>
</dbReference>
<evidence type="ECO:0000313" key="2">
    <source>
        <dbReference type="EMBL" id="TET08746.1"/>
    </source>
</evidence>
<name>A0A523RSQ8_UNCAE</name>
<dbReference type="AlphaFoldDB" id="A0A523RSQ8"/>
<keyword evidence="1" id="KW-0472">Membrane</keyword>
<comment type="caution">
    <text evidence="2">The sequence shown here is derived from an EMBL/GenBank/DDBJ whole genome shotgun (WGS) entry which is preliminary data.</text>
</comment>
<feature type="non-terminal residue" evidence="2">
    <location>
        <position position="1"/>
    </location>
</feature>
<dbReference type="SUPFAM" id="SSF82866">
    <property type="entry name" value="Multidrug efflux transporter AcrB transmembrane domain"/>
    <property type="match status" value="1"/>
</dbReference>
<dbReference type="PRINTS" id="PR00702">
    <property type="entry name" value="ACRIFLAVINRP"/>
</dbReference>
<feature type="transmembrane region" description="Helical" evidence="1">
    <location>
        <begin position="111"/>
        <end position="133"/>
    </location>
</feature>
<reference evidence="2 3" key="1">
    <citation type="submission" date="2019-03" db="EMBL/GenBank/DDBJ databases">
        <title>Metabolic potential of uncultured bacteria and archaea associated with petroleum seepage in deep-sea sediments.</title>
        <authorList>
            <person name="Dong X."/>
            <person name="Hubert C."/>
        </authorList>
    </citation>
    <scope>NUCLEOTIDE SEQUENCE [LARGE SCALE GENOMIC DNA]</scope>
    <source>
        <strain evidence="2">E44_bin7</strain>
    </source>
</reference>
<evidence type="ECO:0000313" key="3">
    <source>
        <dbReference type="Proteomes" id="UP000316360"/>
    </source>
</evidence>
<feature type="transmembrane region" description="Helical" evidence="1">
    <location>
        <begin position="78"/>
        <end position="99"/>
    </location>
</feature>
<gene>
    <name evidence="2" type="ORF">E3J84_05895</name>
</gene>
<dbReference type="GO" id="GO:0005886">
    <property type="term" value="C:plasma membrane"/>
    <property type="evidence" value="ECO:0007669"/>
    <property type="project" value="TreeGrafter"/>
</dbReference>
<dbReference type="PANTHER" id="PTHR32063">
    <property type="match status" value="1"/>
</dbReference>
<sequence length="141" mass="15257">RYPFVIMLALPFAAIGVILILFLSGTIFTVVVYIGLIMLAGIVVNNGIVMISYINILRERGLALSEAVRMGARRRLRPILMTTFTTVFALLPMALGLGAGAEMWAPMARTVIGGLLSSFIFTLILVPTLYTILAGKKARGK</sequence>
<organism evidence="2 3">
    <name type="scientific">Aerophobetes bacterium</name>
    <dbReference type="NCBI Taxonomy" id="2030807"/>
    <lineage>
        <taxon>Bacteria</taxon>
        <taxon>Candidatus Aerophobota</taxon>
    </lineage>
</organism>
<keyword evidence="1" id="KW-0812">Transmembrane</keyword>
<dbReference type="Gene3D" id="1.20.1640.10">
    <property type="entry name" value="Multidrug efflux transporter AcrB transmembrane domain"/>
    <property type="match status" value="1"/>
</dbReference>
<keyword evidence="1" id="KW-1133">Transmembrane helix</keyword>
<dbReference type="EMBL" id="SOKJ01000337">
    <property type="protein sequence ID" value="TET08746.1"/>
    <property type="molecule type" value="Genomic_DNA"/>
</dbReference>
<feature type="transmembrane region" description="Helical" evidence="1">
    <location>
        <begin position="30"/>
        <end position="57"/>
    </location>
</feature>
<dbReference type="InterPro" id="IPR001036">
    <property type="entry name" value="Acrflvin-R"/>
</dbReference>
<dbReference type="PANTHER" id="PTHR32063:SF0">
    <property type="entry name" value="SWARMING MOTILITY PROTEIN SWRC"/>
    <property type="match status" value="1"/>
</dbReference>
<evidence type="ECO:0000256" key="1">
    <source>
        <dbReference type="SAM" id="Phobius"/>
    </source>
</evidence>
<dbReference type="Pfam" id="PF00873">
    <property type="entry name" value="ACR_tran"/>
    <property type="match status" value="1"/>
</dbReference>
<feature type="transmembrane region" description="Helical" evidence="1">
    <location>
        <begin position="5"/>
        <end position="24"/>
    </location>
</feature>
<protein>
    <submittedName>
        <fullName evidence="2">Efflux RND transporter permease subunit</fullName>
    </submittedName>
</protein>
<proteinExistence type="predicted"/>
<dbReference type="Proteomes" id="UP000316360">
    <property type="component" value="Unassembled WGS sequence"/>
</dbReference>